<dbReference type="EMBL" id="JBITYG010000001">
    <property type="protein sequence ID" value="MFI9099270.1"/>
    <property type="molecule type" value="Genomic_DNA"/>
</dbReference>
<dbReference type="PANTHER" id="PTHR11895">
    <property type="entry name" value="TRANSAMIDASE"/>
    <property type="match status" value="1"/>
</dbReference>
<dbReference type="Proteomes" id="UP001614394">
    <property type="component" value="Unassembled WGS sequence"/>
</dbReference>
<evidence type="ECO:0000259" key="1">
    <source>
        <dbReference type="Pfam" id="PF01425"/>
    </source>
</evidence>
<keyword evidence="3" id="KW-1185">Reference proteome</keyword>
<dbReference type="InterPro" id="IPR023631">
    <property type="entry name" value="Amidase_dom"/>
</dbReference>
<dbReference type="SUPFAM" id="SSF75304">
    <property type="entry name" value="Amidase signature (AS) enzymes"/>
    <property type="match status" value="1"/>
</dbReference>
<dbReference type="Pfam" id="PF01425">
    <property type="entry name" value="Amidase"/>
    <property type="match status" value="1"/>
</dbReference>
<proteinExistence type="predicted"/>
<dbReference type="InterPro" id="IPR000120">
    <property type="entry name" value="Amidase"/>
</dbReference>
<gene>
    <name evidence="2" type="ORF">ACIGXA_02010</name>
</gene>
<evidence type="ECO:0000313" key="2">
    <source>
        <dbReference type="EMBL" id="MFI9099270.1"/>
    </source>
</evidence>
<protein>
    <submittedName>
        <fullName evidence="2">Amidase</fullName>
    </submittedName>
</protein>
<name>A0ABW8C1I1_9ACTN</name>
<sequence>MADVRTRVAEAFDRADRLDPVLGTYLGRFTEQAAAAAEQLDAAVADGDGAGPLHGLTLGVKDVFATRDAPATCQSRVHDADWWAGRDAVPVARLRAAGAIPLGRTTMAEHALGRPDPALDFPVPRNPWDINRWTGGSSCGSANGLPAELFDVGLGTDSNGSIRIPAALCGVTGFKPTHGLVPDGGCRPLSRSLDVVGPLARNVRDCASTLAVLAGRPDTTAWRTDLRGARIGVPAKALEESAQLSEDCAAAFAGALEELREAGAEIVTVELPEVYPLFAAQFITLLAEAFELHGAGLRTRWAEYGRPFRRTAVLGGLVGAPTYLHAQRVRASAAASLRERFDGLDAMATPTWPTTAPRYDDPAALGTVSWLPGLWSAVGFPAVAVPMGFGGDGMPLSLQLAGLPWSDFGLAALADVYQSNTNWHLRRPDLAAGSLPAAVPVSEPQASPGDPEKQRWLAAALRDTGVDVDDAEVAEFTGMWGLTSMLFGFLPELPVDQGPLTPTLPPL</sequence>
<comment type="caution">
    <text evidence="2">The sequence shown here is derived from an EMBL/GenBank/DDBJ whole genome shotgun (WGS) entry which is preliminary data.</text>
</comment>
<accession>A0ABW8C1I1</accession>
<dbReference type="PANTHER" id="PTHR11895:SF176">
    <property type="entry name" value="AMIDASE AMID-RELATED"/>
    <property type="match status" value="1"/>
</dbReference>
<evidence type="ECO:0000313" key="3">
    <source>
        <dbReference type="Proteomes" id="UP001614394"/>
    </source>
</evidence>
<organism evidence="2 3">
    <name type="scientific">Streptomyces fildesensis</name>
    <dbReference type="NCBI Taxonomy" id="375757"/>
    <lineage>
        <taxon>Bacteria</taxon>
        <taxon>Bacillati</taxon>
        <taxon>Actinomycetota</taxon>
        <taxon>Actinomycetes</taxon>
        <taxon>Kitasatosporales</taxon>
        <taxon>Streptomycetaceae</taxon>
        <taxon>Streptomyces</taxon>
    </lineage>
</organism>
<dbReference type="RefSeq" id="WP_399643564.1">
    <property type="nucleotide sequence ID" value="NZ_JBITYG010000001.1"/>
</dbReference>
<reference evidence="2 3" key="1">
    <citation type="submission" date="2024-10" db="EMBL/GenBank/DDBJ databases">
        <title>The Natural Products Discovery Center: Release of the First 8490 Sequenced Strains for Exploring Actinobacteria Biosynthetic Diversity.</title>
        <authorList>
            <person name="Kalkreuter E."/>
            <person name="Kautsar S.A."/>
            <person name="Yang D."/>
            <person name="Bader C.D."/>
            <person name="Teijaro C.N."/>
            <person name="Fluegel L."/>
            <person name="Davis C.M."/>
            <person name="Simpson J.R."/>
            <person name="Lauterbach L."/>
            <person name="Steele A.D."/>
            <person name="Gui C."/>
            <person name="Meng S."/>
            <person name="Li G."/>
            <person name="Viehrig K."/>
            <person name="Ye F."/>
            <person name="Su P."/>
            <person name="Kiefer A.F."/>
            <person name="Nichols A."/>
            <person name="Cepeda A.J."/>
            <person name="Yan W."/>
            <person name="Fan B."/>
            <person name="Jiang Y."/>
            <person name="Adhikari A."/>
            <person name="Zheng C.-J."/>
            <person name="Schuster L."/>
            <person name="Cowan T.M."/>
            <person name="Smanski M.J."/>
            <person name="Chevrette M.G."/>
            <person name="De Carvalho L.P.S."/>
            <person name="Shen B."/>
        </authorList>
    </citation>
    <scope>NUCLEOTIDE SEQUENCE [LARGE SCALE GENOMIC DNA]</scope>
    <source>
        <strain evidence="2 3">NPDC053399</strain>
    </source>
</reference>
<dbReference type="InterPro" id="IPR036928">
    <property type="entry name" value="AS_sf"/>
</dbReference>
<dbReference type="Gene3D" id="3.90.1300.10">
    <property type="entry name" value="Amidase signature (AS) domain"/>
    <property type="match status" value="1"/>
</dbReference>
<feature type="domain" description="Amidase" evidence="1">
    <location>
        <begin position="8"/>
        <end position="408"/>
    </location>
</feature>